<dbReference type="EMBL" id="BQNB010015698">
    <property type="protein sequence ID" value="GJT43066.1"/>
    <property type="molecule type" value="Genomic_DNA"/>
</dbReference>
<evidence type="ECO:0000313" key="1">
    <source>
        <dbReference type="EMBL" id="GJT43066.1"/>
    </source>
</evidence>
<comment type="caution">
    <text evidence="1">The sequence shown here is derived from an EMBL/GenBank/DDBJ whole genome shotgun (WGS) entry which is preliminary data.</text>
</comment>
<sequence length="189" mass="21744">MDLNMSIGQLCLGEFNQGSVVEGIENKEQRERPEFQDTTSSGQEKEAKVFTFYRMEKEAERYFTPRYMGGLRTYDGEINLKYEKNLISNKFAVKSCLEYDEKNGEKLVKRVLLVSLKGEFYFVKFIVNPKEEDVEPSVILGRSFIRLAKGIADFGNGVITIHPELDPFLDNFEETEKFEDDFSGGICLI</sequence>
<proteinExistence type="predicted"/>
<organism evidence="1 2">
    <name type="scientific">Tanacetum coccineum</name>
    <dbReference type="NCBI Taxonomy" id="301880"/>
    <lineage>
        <taxon>Eukaryota</taxon>
        <taxon>Viridiplantae</taxon>
        <taxon>Streptophyta</taxon>
        <taxon>Embryophyta</taxon>
        <taxon>Tracheophyta</taxon>
        <taxon>Spermatophyta</taxon>
        <taxon>Magnoliopsida</taxon>
        <taxon>eudicotyledons</taxon>
        <taxon>Gunneridae</taxon>
        <taxon>Pentapetalae</taxon>
        <taxon>asterids</taxon>
        <taxon>campanulids</taxon>
        <taxon>Asterales</taxon>
        <taxon>Asteraceae</taxon>
        <taxon>Asteroideae</taxon>
        <taxon>Anthemideae</taxon>
        <taxon>Anthemidinae</taxon>
        <taxon>Tanacetum</taxon>
    </lineage>
</organism>
<dbReference type="Proteomes" id="UP001151760">
    <property type="component" value="Unassembled WGS sequence"/>
</dbReference>
<gene>
    <name evidence="1" type="ORF">Tco_0951781</name>
</gene>
<protein>
    <submittedName>
        <fullName evidence="1">Uncharacterized protein</fullName>
    </submittedName>
</protein>
<name>A0ABQ5DXX0_9ASTR</name>
<evidence type="ECO:0000313" key="2">
    <source>
        <dbReference type="Proteomes" id="UP001151760"/>
    </source>
</evidence>
<reference evidence="1" key="2">
    <citation type="submission" date="2022-01" db="EMBL/GenBank/DDBJ databases">
        <authorList>
            <person name="Yamashiro T."/>
            <person name="Shiraishi A."/>
            <person name="Satake H."/>
            <person name="Nakayama K."/>
        </authorList>
    </citation>
    <scope>NUCLEOTIDE SEQUENCE</scope>
</reference>
<keyword evidence="2" id="KW-1185">Reference proteome</keyword>
<reference evidence="1" key="1">
    <citation type="journal article" date="2022" name="Int. J. Mol. Sci.">
        <title>Draft Genome of Tanacetum Coccineum: Genomic Comparison of Closely Related Tanacetum-Family Plants.</title>
        <authorList>
            <person name="Yamashiro T."/>
            <person name="Shiraishi A."/>
            <person name="Nakayama K."/>
            <person name="Satake H."/>
        </authorList>
    </citation>
    <scope>NUCLEOTIDE SEQUENCE</scope>
</reference>
<accession>A0ABQ5DXX0</accession>